<feature type="signal peptide" evidence="1">
    <location>
        <begin position="1"/>
        <end position="19"/>
    </location>
</feature>
<keyword evidence="1" id="KW-0732">Signal</keyword>
<evidence type="ECO:0000256" key="1">
    <source>
        <dbReference type="SAM" id="SignalP"/>
    </source>
</evidence>
<proteinExistence type="predicted"/>
<gene>
    <name evidence="2" type="ORF">AVDCRST_MAG68-4314</name>
</gene>
<sequence>MRILGAAALALALAGCAGGARYPARPAPEALPAHSPLLSETLGLTDAWLRHYLMAGRADSALHLLDERRVAPRDELLRQLQRGVVLHHARRWDESNAAFQWAEEEAERRYTRSVTGAAGMVLMNDAVAAYTPPPAEMAMIPYYRMLNYMALGGGDGTLVEARKANAYLERVRRGSGEPCVGEAFVQYLTGLVYAGAGERRDALVSYRQAERGYDACALDAAAPPAALGVDLYRAARAAGVREVADSAAARYRVAGPALERGGDAELVVLVEEGWVAHRAAADIHVPIPPEEVEGLQSGDAARVTESTARVAAHLLSNLAEKGRWGSTLDERFLLAHALDGAHILKMAWAVPRLEACAPSSVRLLLGGDTLGLAGSAADLSSAVARRWDAQRPAMVARMVTRGVAKYLAAREAERKGNKESEALGWLAARAVNLAGNALERADTRSWSLLPDRISVARLTLPPGEHDVRIQVLAADGGVLETVELGKVSLEAGATRIVHRRVWGGEGGRLALP</sequence>
<organism evidence="2">
    <name type="scientific">uncultured Gemmatimonadota bacterium</name>
    <dbReference type="NCBI Taxonomy" id="203437"/>
    <lineage>
        <taxon>Bacteria</taxon>
        <taxon>Pseudomonadati</taxon>
        <taxon>Gemmatimonadota</taxon>
        <taxon>environmental samples</taxon>
    </lineage>
</organism>
<evidence type="ECO:0008006" key="3">
    <source>
        <dbReference type="Google" id="ProtNLM"/>
    </source>
</evidence>
<evidence type="ECO:0000313" key="2">
    <source>
        <dbReference type="EMBL" id="CAA9359749.1"/>
    </source>
</evidence>
<reference evidence="2" key="1">
    <citation type="submission" date="2020-02" db="EMBL/GenBank/DDBJ databases">
        <authorList>
            <person name="Meier V. D."/>
        </authorList>
    </citation>
    <scope>NUCLEOTIDE SEQUENCE</scope>
    <source>
        <strain evidence="2">AVDCRST_MAG68</strain>
    </source>
</reference>
<dbReference type="AlphaFoldDB" id="A0A6J4MHT2"/>
<feature type="chain" id="PRO_5027065077" description="Lipoprotein" evidence="1">
    <location>
        <begin position="20"/>
        <end position="512"/>
    </location>
</feature>
<protein>
    <recommendedName>
        <fullName evidence="3">Lipoprotein</fullName>
    </recommendedName>
</protein>
<accession>A0A6J4MHT2</accession>
<dbReference type="PROSITE" id="PS51257">
    <property type="entry name" value="PROKAR_LIPOPROTEIN"/>
    <property type="match status" value="1"/>
</dbReference>
<dbReference type="EMBL" id="CADCTW010000199">
    <property type="protein sequence ID" value="CAA9359749.1"/>
    <property type="molecule type" value="Genomic_DNA"/>
</dbReference>
<name>A0A6J4MHT2_9BACT</name>